<reference evidence="1 2" key="1">
    <citation type="journal article" date="2003" name="Int. J. Syst. Evol. Microbiol.">
        <title>Kocuria polaris sp. nov., an orange-pigmented psychrophilic bacterium isolated from an Antarctic cyanobacterial mat sample.</title>
        <authorList>
            <person name="Reddy G.S."/>
            <person name="Prakash J.S."/>
            <person name="Prabahar V."/>
            <person name="Matsumoto G.I."/>
            <person name="Stackebrandt E."/>
            <person name="Shivaji S."/>
        </authorList>
    </citation>
    <scope>NUCLEOTIDE SEQUENCE [LARGE SCALE GENOMIC DNA]</scope>
    <source>
        <strain evidence="1 2">CMS 76or</strain>
    </source>
</reference>
<proteinExistence type="predicted"/>
<protein>
    <submittedName>
        <fullName evidence="1">Uncharacterized protein</fullName>
    </submittedName>
</protein>
<comment type="caution">
    <text evidence="1">The sequence shown here is derived from an EMBL/GenBank/DDBJ whole genome shotgun (WGS) entry which is preliminary data.</text>
</comment>
<dbReference type="EMBL" id="JSUH01000022">
    <property type="protein sequence ID" value="KHD96275.1"/>
    <property type="molecule type" value="Genomic_DNA"/>
</dbReference>
<evidence type="ECO:0000313" key="1">
    <source>
        <dbReference type="EMBL" id="KHD96275.1"/>
    </source>
</evidence>
<sequence length="115" mass="12019">MSLSELTPVPDDTGPLDVLPGIGVGPVVDPISSITVSHVARYRMRTDRAGLNLRAGEKVLCAPYDPVELGMVVLVRCEADGYSPGALVPASDVEYLEPAGPSFGPFVWGTPGVRG</sequence>
<accession>A0A0A6VMG6</accession>
<gene>
    <name evidence="1" type="ORF">GY22_16435</name>
</gene>
<dbReference type="OrthoDB" id="9927175at2"/>
<evidence type="ECO:0000313" key="2">
    <source>
        <dbReference type="Proteomes" id="UP000030466"/>
    </source>
</evidence>
<dbReference type="RefSeq" id="WP_035930322.1">
    <property type="nucleotide sequence ID" value="NZ_JSUH01000022.1"/>
</dbReference>
<dbReference type="Proteomes" id="UP000030466">
    <property type="component" value="Unassembled WGS sequence"/>
</dbReference>
<dbReference type="AlphaFoldDB" id="A0A0A6VMG6"/>
<name>A0A0A6VMG6_KOCRO</name>
<organism evidence="1 2">
    <name type="scientific">Kocuria rosea subsp. polaris</name>
    <dbReference type="NCBI Taxonomy" id="136273"/>
    <lineage>
        <taxon>Bacteria</taxon>
        <taxon>Bacillati</taxon>
        <taxon>Actinomycetota</taxon>
        <taxon>Actinomycetes</taxon>
        <taxon>Micrococcales</taxon>
        <taxon>Micrococcaceae</taxon>
        <taxon>Kocuria</taxon>
    </lineage>
</organism>
<keyword evidence="2" id="KW-1185">Reference proteome</keyword>